<dbReference type="Gene3D" id="2.60.120.10">
    <property type="entry name" value="Jelly Rolls"/>
    <property type="match status" value="1"/>
</dbReference>
<evidence type="ECO:0000259" key="5">
    <source>
        <dbReference type="PROSITE" id="PS51063"/>
    </source>
</evidence>
<name>A0A6I4SK47_9SPHN</name>
<dbReference type="GO" id="GO:0003677">
    <property type="term" value="F:DNA binding"/>
    <property type="evidence" value="ECO:0007669"/>
    <property type="project" value="UniProtKB-KW"/>
</dbReference>
<dbReference type="PROSITE" id="PS51063">
    <property type="entry name" value="HTH_CRP_2"/>
    <property type="match status" value="1"/>
</dbReference>
<dbReference type="SUPFAM" id="SSF46785">
    <property type="entry name" value="Winged helix' DNA-binding domain"/>
    <property type="match status" value="1"/>
</dbReference>
<dbReference type="Proteomes" id="UP000468943">
    <property type="component" value="Unassembled WGS sequence"/>
</dbReference>
<dbReference type="InterPro" id="IPR000595">
    <property type="entry name" value="cNMP-bd_dom"/>
</dbReference>
<proteinExistence type="predicted"/>
<dbReference type="EMBL" id="WTYS01000001">
    <property type="protein sequence ID" value="MXO55500.1"/>
    <property type="molecule type" value="Genomic_DNA"/>
</dbReference>
<evidence type="ECO:0000313" key="6">
    <source>
        <dbReference type="EMBL" id="MXO55500.1"/>
    </source>
</evidence>
<organism evidence="6 7">
    <name type="scientific">Pontixanthobacter gangjinensis</name>
    <dbReference type="NCBI Taxonomy" id="1028742"/>
    <lineage>
        <taxon>Bacteria</taxon>
        <taxon>Pseudomonadati</taxon>
        <taxon>Pseudomonadota</taxon>
        <taxon>Alphaproteobacteria</taxon>
        <taxon>Sphingomonadales</taxon>
        <taxon>Erythrobacteraceae</taxon>
        <taxon>Pontixanthobacter</taxon>
    </lineage>
</organism>
<dbReference type="OrthoDB" id="3525895at2"/>
<comment type="caution">
    <text evidence="6">The sequence shown here is derived from an EMBL/GenBank/DDBJ whole genome shotgun (WGS) entry which is preliminary data.</text>
</comment>
<dbReference type="RefSeq" id="WP_160596816.1">
    <property type="nucleotide sequence ID" value="NZ_WTYS01000001.1"/>
</dbReference>
<evidence type="ECO:0000256" key="3">
    <source>
        <dbReference type="ARBA" id="ARBA00023163"/>
    </source>
</evidence>
<keyword evidence="1" id="KW-0805">Transcription regulation</keyword>
<evidence type="ECO:0000256" key="2">
    <source>
        <dbReference type="ARBA" id="ARBA00023125"/>
    </source>
</evidence>
<dbReference type="CDD" id="cd00038">
    <property type="entry name" value="CAP_ED"/>
    <property type="match status" value="1"/>
</dbReference>
<dbReference type="PANTHER" id="PTHR24567:SF26">
    <property type="entry name" value="REGULATORY PROTEIN YEIL"/>
    <property type="match status" value="1"/>
</dbReference>
<accession>A0A6I4SK47</accession>
<dbReference type="InterPro" id="IPR018490">
    <property type="entry name" value="cNMP-bd_dom_sf"/>
</dbReference>
<keyword evidence="7" id="KW-1185">Reference proteome</keyword>
<dbReference type="PANTHER" id="PTHR24567">
    <property type="entry name" value="CRP FAMILY TRANSCRIPTIONAL REGULATORY PROTEIN"/>
    <property type="match status" value="1"/>
</dbReference>
<dbReference type="SMART" id="SM00419">
    <property type="entry name" value="HTH_CRP"/>
    <property type="match status" value="1"/>
</dbReference>
<dbReference type="GO" id="GO:0003700">
    <property type="term" value="F:DNA-binding transcription factor activity"/>
    <property type="evidence" value="ECO:0007669"/>
    <property type="project" value="TreeGrafter"/>
</dbReference>
<dbReference type="PROSITE" id="PS50042">
    <property type="entry name" value="CNMP_BINDING_3"/>
    <property type="match status" value="1"/>
</dbReference>
<dbReference type="InterPro" id="IPR050397">
    <property type="entry name" value="Env_Response_Regulators"/>
</dbReference>
<sequence length="230" mass="24727">MSNSIHFDPNLRYRSLLAPTLFGELAPAMQIDLLAKAPLLQFTDGQIIQHRGDKPNGFWVIEQGAVKVGQFRLKGELRVIALLGQGDSYGELALFAANERAVDSVADGDVKLRWIEGQSFEQAIATDLPAMRRLIGALAKQLQETVSLVSSLGEGTSKARIAAVLINLAGGGPLPAIVRLGQEELAELTGLTRATVNKCLGQMELEGALVRRYGRLEIIDAKILKDAASG</sequence>
<dbReference type="GO" id="GO:0005829">
    <property type="term" value="C:cytosol"/>
    <property type="evidence" value="ECO:0007669"/>
    <property type="project" value="TreeGrafter"/>
</dbReference>
<protein>
    <submittedName>
        <fullName evidence="6">Cyclic nucleotide-binding domain-containing protein</fullName>
    </submittedName>
</protein>
<dbReference type="SMART" id="SM00100">
    <property type="entry name" value="cNMP"/>
    <property type="match status" value="1"/>
</dbReference>
<dbReference type="Pfam" id="PF13545">
    <property type="entry name" value="HTH_Crp_2"/>
    <property type="match status" value="1"/>
</dbReference>
<dbReference type="Pfam" id="PF00027">
    <property type="entry name" value="cNMP_binding"/>
    <property type="match status" value="1"/>
</dbReference>
<feature type="domain" description="Cyclic nucleotide-binding" evidence="4">
    <location>
        <begin position="21"/>
        <end position="141"/>
    </location>
</feature>
<gene>
    <name evidence="6" type="ORF">GRI36_01260</name>
</gene>
<dbReference type="SUPFAM" id="SSF51206">
    <property type="entry name" value="cAMP-binding domain-like"/>
    <property type="match status" value="1"/>
</dbReference>
<evidence type="ECO:0000259" key="4">
    <source>
        <dbReference type="PROSITE" id="PS50042"/>
    </source>
</evidence>
<evidence type="ECO:0000256" key="1">
    <source>
        <dbReference type="ARBA" id="ARBA00023015"/>
    </source>
</evidence>
<dbReference type="AlphaFoldDB" id="A0A6I4SK47"/>
<dbReference type="Gene3D" id="1.10.10.10">
    <property type="entry name" value="Winged helix-like DNA-binding domain superfamily/Winged helix DNA-binding domain"/>
    <property type="match status" value="1"/>
</dbReference>
<keyword evidence="3" id="KW-0804">Transcription</keyword>
<dbReference type="InterPro" id="IPR012318">
    <property type="entry name" value="HTH_CRP"/>
</dbReference>
<dbReference type="InterPro" id="IPR014710">
    <property type="entry name" value="RmlC-like_jellyroll"/>
</dbReference>
<dbReference type="InterPro" id="IPR036388">
    <property type="entry name" value="WH-like_DNA-bd_sf"/>
</dbReference>
<reference evidence="6 7" key="1">
    <citation type="submission" date="2019-12" db="EMBL/GenBank/DDBJ databases">
        <title>Genomic-based taxomic classification of the family Erythrobacteraceae.</title>
        <authorList>
            <person name="Xu L."/>
        </authorList>
    </citation>
    <scope>NUCLEOTIDE SEQUENCE [LARGE SCALE GENOMIC DNA]</scope>
    <source>
        <strain evidence="6 7">JCM 17802</strain>
    </source>
</reference>
<feature type="domain" description="HTH crp-type" evidence="5">
    <location>
        <begin position="155"/>
        <end position="222"/>
    </location>
</feature>
<keyword evidence="2" id="KW-0238">DNA-binding</keyword>
<evidence type="ECO:0000313" key="7">
    <source>
        <dbReference type="Proteomes" id="UP000468943"/>
    </source>
</evidence>
<dbReference type="InterPro" id="IPR036390">
    <property type="entry name" value="WH_DNA-bd_sf"/>
</dbReference>